<dbReference type="Proteomes" id="UP001497472">
    <property type="component" value="Unassembled WGS sequence"/>
</dbReference>
<comment type="caution">
    <text evidence="1">The sequence shown here is derived from an EMBL/GenBank/DDBJ whole genome shotgun (WGS) entry which is preliminary data.</text>
</comment>
<gene>
    <name evidence="1" type="ORF">LNINA_LOCUS10424</name>
</gene>
<sequence length="70" mass="8093">MHFTNDAVQRFVEFPTYTEVNPGEDALLKCRISDKKGVCSWQKDNKVWYLSQNNIALSFEAEKKPDIGKI</sequence>
<dbReference type="SUPFAM" id="SSF48726">
    <property type="entry name" value="Immunoglobulin"/>
    <property type="match status" value="1"/>
</dbReference>
<proteinExistence type="predicted"/>
<dbReference type="Gene3D" id="2.60.40.10">
    <property type="entry name" value="Immunoglobulins"/>
    <property type="match status" value="1"/>
</dbReference>
<accession>A0AAV1JRK4</accession>
<evidence type="ECO:0000313" key="2">
    <source>
        <dbReference type="Proteomes" id="UP001497472"/>
    </source>
</evidence>
<evidence type="ECO:0008006" key="3">
    <source>
        <dbReference type="Google" id="ProtNLM"/>
    </source>
</evidence>
<evidence type="ECO:0000313" key="1">
    <source>
        <dbReference type="EMBL" id="CAK1551266.1"/>
    </source>
</evidence>
<organism evidence="1 2">
    <name type="scientific">Leptosia nina</name>
    <dbReference type="NCBI Taxonomy" id="320188"/>
    <lineage>
        <taxon>Eukaryota</taxon>
        <taxon>Metazoa</taxon>
        <taxon>Ecdysozoa</taxon>
        <taxon>Arthropoda</taxon>
        <taxon>Hexapoda</taxon>
        <taxon>Insecta</taxon>
        <taxon>Pterygota</taxon>
        <taxon>Neoptera</taxon>
        <taxon>Endopterygota</taxon>
        <taxon>Lepidoptera</taxon>
        <taxon>Glossata</taxon>
        <taxon>Ditrysia</taxon>
        <taxon>Papilionoidea</taxon>
        <taxon>Pieridae</taxon>
        <taxon>Pierinae</taxon>
        <taxon>Leptosia</taxon>
    </lineage>
</organism>
<name>A0AAV1JRK4_9NEOP</name>
<protein>
    <recommendedName>
        <fullName evidence="3">Ig-like domain-containing protein</fullName>
    </recommendedName>
</protein>
<dbReference type="InterPro" id="IPR036179">
    <property type="entry name" value="Ig-like_dom_sf"/>
</dbReference>
<keyword evidence="2" id="KW-1185">Reference proteome</keyword>
<dbReference type="AlphaFoldDB" id="A0AAV1JRK4"/>
<dbReference type="InterPro" id="IPR013783">
    <property type="entry name" value="Ig-like_fold"/>
</dbReference>
<dbReference type="EMBL" id="CAVLEF010000122">
    <property type="protein sequence ID" value="CAK1551266.1"/>
    <property type="molecule type" value="Genomic_DNA"/>
</dbReference>
<reference evidence="1 2" key="1">
    <citation type="submission" date="2023-11" db="EMBL/GenBank/DDBJ databases">
        <authorList>
            <person name="Okamura Y."/>
        </authorList>
    </citation>
    <scope>NUCLEOTIDE SEQUENCE [LARGE SCALE GENOMIC DNA]</scope>
</reference>